<dbReference type="HOGENOM" id="CLU_043473_4_2_11"/>
<dbReference type="SUPFAM" id="SSF56784">
    <property type="entry name" value="HAD-like"/>
    <property type="match status" value="1"/>
</dbReference>
<evidence type="ECO:0000313" key="6">
    <source>
        <dbReference type="EMBL" id="ADP84230.1"/>
    </source>
</evidence>
<organism evidence="6 7">
    <name type="scientific">Pseudofrankia inefficax (strain DSM 45817 / CECT 9037 / DDB 130130 / EuI1c)</name>
    <name type="common">Frankia inefficax</name>
    <dbReference type="NCBI Taxonomy" id="298654"/>
    <lineage>
        <taxon>Bacteria</taxon>
        <taxon>Bacillati</taxon>
        <taxon>Actinomycetota</taxon>
        <taxon>Actinomycetes</taxon>
        <taxon>Frankiales</taxon>
        <taxon>Frankiaceae</taxon>
        <taxon>Pseudofrankia</taxon>
    </lineage>
</organism>
<dbReference type="InterPro" id="IPR023214">
    <property type="entry name" value="HAD_sf"/>
</dbReference>
<dbReference type="GO" id="GO:0005737">
    <property type="term" value="C:cytoplasm"/>
    <property type="evidence" value="ECO:0007669"/>
    <property type="project" value="TreeGrafter"/>
</dbReference>
<keyword evidence="4" id="KW-0460">Magnesium</keyword>
<protein>
    <recommendedName>
        <fullName evidence="5">Haloacid dehalogenase-like hydrolase domain-containing protein 2</fullName>
    </recommendedName>
</protein>
<evidence type="ECO:0000256" key="2">
    <source>
        <dbReference type="ARBA" id="ARBA00007958"/>
    </source>
</evidence>
<reference evidence="6 7" key="1">
    <citation type="submission" date="2010-10" db="EMBL/GenBank/DDBJ databases">
        <title>Complete sequence of Frankia sp. EuI1c.</title>
        <authorList>
            <consortium name="US DOE Joint Genome Institute"/>
            <person name="Lucas S."/>
            <person name="Copeland A."/>
            <person name="Lapidus A."/>
            <person name="Cheng J.-F."/>
            <person name="Bruce D."/>
            <person name="Goodwin L."/>
            <person name="Pitluck S."/>
            <person name="Chertkov O."/>
            <person name="Detter J.C."/>
            <person name="Han C."/>
            <person name="Tapia R."/>
            <person name="Land M."/>
            <person name="Hauser L."/>
            <person name="Jeffries C."/>
            <person name="Kyrpides N."/>
            <person name="Ivanova N."/>
            <person name="Mikhailova N."/>
            <person name="Beauchemin N."/>
            <person name="Sen A."/>
            <person name="Sur S.A."/>
            <person name="Gtari M."/>
            <person name="Wall L."/>
            <person name="Tisa L."/>
            <person name="Woyke T."/>
        </authorList>
    </citation>
    <scope>NUCLEOTIDE SEQUENCE [LARGE SCALE GENOMIC DNA]</scope>
    <source>
        <strain evidence="7">DSM 45817 / CECT 9037 / EuI1c</strain>
    </source>
</reference>
<dbReference type="NCBIfam" id="TIGR01460">
    <property type="entry name" value="HAD-SF-IIA"/>
    <property type="match status" value="1"/>
</dbReference>
<dbReference type="OrthoDB" id="148966at2"/>
<dbReference type="RefSeq" id="WP_013427343.1">
    <property type="nucleotide sequence ID" value="NC_014666.1"/>
</dbReference>
<dbReference type="InterPro" id="IPR006357">
    <property type="entry name" value="HAD-SF_hydro_IIA"/>
</dbReference>
<dbReference type="GO" id="GO:0046872">
    <property type="term" value="F:metal ion binding"/>
    <property type="evidence" value="ECO:0007669"/>
    <property type="project" value="UniProtKB-KW"/>
</dbReference>
<dbReference type="eggNOG" id="COG0647">
    <property type="taxonomic scope" value="Bacteria"/>
</dbReference>
<dbReference type="EMBL" id="CP002299">
    <property type="protein sequence ID" value="ADP84230.1"/>
    <property type="molecule type" value="Genomic_DNA"/>
</dbReference>
<comment type="cofactor">
    <cofactor evidence="1">
        <name>Mg(2+)</name>
        <dbReference type="ChEBI" id="CHEBI:18420"/>
    </cofactor>
</comment>
<dbReference type="Pfam" id="PF13242">
    <property type="entry name" value="Hydrolase_like"/>
    <property type="match status" value="1"/>
</dbReference>
<dbReference type="PANTHER" id="PTHR19288">
    <property type="entry name" value="4-NITROPHENYLPHOSPHATASE-RELATED"/>
    <property type="match status" value="1"/>
</dbReference>
<dbReference type="KEGG" id="fri:FraEuI1c_6246"/>
<dbReference type="Proteomes" id="UP000002484">
    <property type="component" value="Chromosome"/>
</dbReference>
<dbReference type="Gene3D" id="3.40.50.1000">
    <property type="entry name" value="HAD superfamily/HAD-like"/>
    <property type="match status" value="2"/>
</dbReference>
<dbReference type="InterPro" id="IPR036412">
    <property type="entry name" value="HAD-like_sf"/>
</dbReference>
<dbReference type="STRING" id="298654.FraEuI1c_6246"/>
<accession>E3J3D3</accession>
<evidence type="ECO:0000256" key="3">
    <source>
        <dbReference type="ARBA" id="ARBA00022723"/>
    </source>
</evidence>
<evidence type="ECO:0000256" key="5">
    <source>
        <dbReference type="ARBA" id="ARBA00039666"/>
    </source>
</evidence>
<comment type="similarity">
    <text evidence="2">Belongs to the HAD-like hydrolase superfamily.</text>
</comment>
<dbReference type="GO" id="GO:0016791">
    <property type="term" value="F:phosphatase activity"/>
    <property type="evidence" value="ECO:0007669"/>
    <property type="project" value="InterPro"/>
</dbReference>
<dbReference type="InParanoid" id="E3J3D3"/>
<proteinExistence type="inferred from homology"/>
<keyword evidence="6" id="KW-0378">Hydrolase</keyword>
<keyword evidence="7" id="KW-1185">Reference proteome</keyword>
<evidence type="ECO:0000256" key="4">
    <source>
        <dbReference type="ARBA" id="ARBA00022842"/>
    </source>
</evidence>
<sequence length="263" mass="26905">MGCRAVFLDIDGVLTISWRALPGAAQAVRQLRDAGLAVAFLTNTTSRTKAAIGAALRSAGIEARDDEIITAATIGAAYLRRHHPGARVRLLNSGDITADLPDVRWAAPDEQPDVVVLGGAGPEYSHAALTQVLRDVLAGATLVALARNFYWATSEGMALDTGAYLAGLEQAAGTRAEVVGKPAPAFFSAALDLVGVTAGEALMVGDDLTSDVLGAQAIGLTGVLVRTGKFRADALTAAGGTPDHVVDSIADLPALLAAVGSER</sequence>
<dbReference type="Pfam" id="PF13344">
    <property type="entry name" value="Hydrolase_6"/>
    <property type="match status" value="1"/>
</dbReference>
<gene>
    <name evidence="6" type="ordered locus">FraEuI1c_6246</name>
</gene>
<dbReference type="FunCoup" id="E3J3D3">
    <property type="interactions" value="80"/>
</dbReference>
<dbReference type="PANTHER" id="PTHR19288:SF46">
    <property type="entry name" value="HALOACID DEHALOGENASE-LIKE HYDROLASE DOMAIN-CONTAINING PROTEIN 2"/>
    <property type="match status" value="1"/>
</dbReference>
<dbReference type="InterPro" id="IPR006355">
    <property type="entry name" value="LHPP/HDHD2"/>
</dbReference>
<name>E3J3D3_PSEI1</name>
<keyword evidence="3" id="KW-0479">Metal-binding</keyword>
<dbReference type="AlphaFoldDB" id="E3J3D3"/>
<dbReference type="NCBIfam" id="TIGR01458">
    <property type="entry name" value="HAD-SF-IIA-hyp3"/>
    <property type="match status" value="1"/>
</dbReference>
<evidence type="ECO:0000256" key="1">
    <source>
        <dbReference type="ARBA" id="ARBA00001946"/>
    </source>
</evidence>
<evidence type="ECO:0000313" key="7">
    <source>
        <dbReference type="Proteomes" id="UP000002484"/>
    </source>
</evidence>